<organism evidence="1 2">
    <name type="scientific">Mesorhabditis belari</name>
    <dbReference type="NCBI Taxonomy" id="2138241"/>
    <lineage>
        <taxon>Eukaryota</taxon>
        <taxon>Metazoa</taxon>
        <taxon>Ecdysozoa</taxon>
        <taxon>Nematoda</taxon>
        <taxon>Chromadorea</taxon>
        <taxon>Rhabditida</taxon>
        <taxon>Rhabditina</taxon>
        <taxon>Rhabditomorpha</taxon>
        <taxon>Rhabditoidea</taxon>
        <taxon>Rhabditidae</taxon>
        <taxon>Mesorhabditinae</taxon>
        <taxon>Mesorhabditis</taxon>
    </lineage>
</organism>
<name>A0AAF3ERC0_9BILA</name>
<sequence>MPRAQRKRRRQRQNLTKFQIFLLPSELRDSVLRKLREREAMRVLQVNRSLRNWLLLNGPFGKTLSRIDVVIWSPENGDTSIDFSLENGSQRWTAQRILQHGKALLRQVNSCRRLKVTNTAKSGKRSWLPVEKFAECFPSLLDAAHISLWSFEPLLLSQIFPHFNFRTFDEAHLDIPNTKQWEDCFFAGEERKRVKTVQIARLSAEILQSFRLAEVKTLCFNLNEKTSRMVNDWIKVNGLPSKLPNPLLYSRTSGLTKADAEAIFRRFEEKAIQLPNLKTDAAMSDLFERNATMIYATECPNQTLFPLKKFLREADSSANLHHFHLLVKQINPWVAYRNVVTHVVTKTVLKK</sequence>
<evidence type="ECO:0000313" key="2">
    <source>
        <dbReference type="WBParaSite" id="MBELARI_LOCUS16437"/>
    </source>
</evidence>
<proteinExistence type="predicted"/>
<protein>
    <submittedName>
        <fullName evidence="2">Uncharacterized protein</fullName>
    </submittedName>
</protein>
<evidence type="ECO:0000313" key="1">
    <source>
        <dbReference type="Proteomes" id="UP000887575"/>
    </source>
</evidence>
<keyword evidence="1" id="KW-1185">Reference proteome</keyword>
<reference evidence="2" key="1">
    <citation type="submission" date="2024-02" db="UniProtKB">
        <authorList>
            <consortium name="WormBaseParasite"/>
        </authorList>
    </citation>
    <scope>IDENTIFICATION</scope>
</reference>
<accession>A0AAF3ERC0</accession>
<dbReference type="AlphaFoldDB" id="A0AAF3ERC0"/>
<dbReference type="WBParaSite" id="MBELARI_LOCUS16437">
    <property type="protein sequence ID" value="MBELARI_LOCUS16437"/>
    <property type="gene ID" value="MBELARI_LOCUS16437"/>
</dbReference>
<dbReference type="Proteomes" id="UP000887575">
    <property type="component" value="Unassembled WGS sequence"/>
</dbReference>